<comment type="caution">
    <text evidence="5">The sequence shown here is derived from an EMBL/GenBank/DDBJ whole genome shotgun (WGS) entry which is preliminary data.</text>
</comment>
<dbReference type="Pfam" id="PF25023">
    <property type="entry name" value="TEN_YD-shell"/>
    <property type="match status" value="1"/>
</dbReference>
<evidence type="ECO:0000259" key="4">
    <source>
        <dbReference type="Pfam" id="PF25023"/>
    </source>
</evidence>
<keyword evidence="3" id="KW-0472">Membrane</keyword>
<dbReference type="Gene3D" id="2.60.120.260">
    <property type="entry name" value="Galactose-binding domain-like"/>
    <property type="match status" value="1"/>
</dbReference>
<protein>
    <submittedName>
        <fullName evidence="5">RHS repeat domain-containing protein</fullName>
    </submittedName>
</protein>
<name>A0ABV5IFX8_9ACTN</name>
<dbReference type="PANTHER" id="PTHR32305">
    <property type="match status" value="1"/>
</dbReference>
<feature type="transmembrane region" description="Helical" evidence="3">
    <location>
        <begin position="2661"/>
        <end position="2682"/>
    </location>
</feature>
<feature type="domain" description="Teneurin-like YD-shell" evidence="4">
    <location>
        <begin position="2249"/>
        <end position="2551"/>
    </location>
</feature>
<evidence type="ECO:0000256" key="3">
    <source>
        <dbReference type="SAM" id="Phobius"/>
    </source>
</evidence>
<keyword evidence="3" id="KW-1133">Transmembrane helix</keyword>
<evidence type="ECO:0000313" key="5">
    <source>
        <dbReference type="EMBL" id="MFB9203428.1"/>
    </source>
</evidence>
<sequence length="2885" mass="298696">MSNATPPIGPGQFETGDIGRLSRDVNLFRGDVNYPQKLVQLPGVPGDDTLAVGVALHYRSNVSDQVTQWNLDAPTGIAGLGWYLAWDRIEAVGTGSVSAATRYVYWSAGVSNALVADSTPWPRVSLDAAATATLAVGTVSADVVAAFAAQGVPLDAGATVAGGGTDWTISDDTWERVFSVATTGTGAEVCDGGSRFQLQDYEFWQISYYADYEKWEITTDSGEVRTFGGGLGRTAKQYATSAGNSVEWAVKWGGPSGTWTGPSTMATDQQQYARAWNLSTRRDRWGSSVSYAYNEFPRGADGLLGNNAEQLVGTGLPYTKAIYPTSITSVAGQVVTFRYGDKTFTADAQEYLDPHKQLQPAGAPETPPADLGAANAYQDRYETLYLSGLEVSASTGAPLFAVDLDYTAPRVVSTTPAELSATAVKRYLAGVSERNAAGATLPGYAFDYYVDAADGPNLGALRSVTHPQGAVATWSYAESSLDVCDRATPDIAPAAVLGAGATPLVWSGADYVVSVWLNAERTMATLDVYTWLGRWSHWSGGTVYDDQDNPLDAGDTQVVTGDDTFALALVAEDDSQSHVTLCSRTPTRPDQWAATGVPALTGVATLTAGSAFIAAVLADGSSYDLYRWAWDWRTGWSGTDEPVQSGSSPLFALGAAECLLVAETSVDGTDVSLAWLDGYATWHDGDTITLPGHTVGDNDDHQVLWDAGPSVAALSFAEGQPGMTYGVQLLRWDLTYHFTDTAYAGGLQAEPIDSDQPVSWPPQPEVVDGAFVAVRQNLFRFDAGTWHSTSFATSGQGCGWLAFAYGDDVAVQVVNDYTDAATELMAYDPDGDGFAAQPTPITTALPQGGDIETQGWPSASGGDFIVARNSVFYRGTSTTWAEPVRQPVFALTSTSQLATDVDSRSIVNQAPAFLAYLVSDAAVAADDAVQLLVLRNGGVLQPLPDTLGSSAYYVPGVSPGSADGQWPAGPFSLVAYAATEGGFSQAASYRVYRYAGQAMSGPVTAYPVSTLVIGDGFGATYTTAYEFDAATAACDPTGQVVKYYRSAVYDGAADARTSAFGRTVYSYLNGTLPGASDLCFDGLLRQTAAFAGAFTFATAMSSTLGLDPDAAPGPPQPVPDGLAQAFAGAGSTLGSGATLQYLQIDGAYRYWAVADPASGQVYNIDYTGDPSAPDAVRVFTGTPVHSRTTTWTLFDQRGRSPQDPAPQPIYGTYVRPAEVVERRDGVPMTTTLDYATIDPLRPFLVPAPFSGGVVGRGWQLTTITGSVETHAERLTYGYEQYPGLLAANLLKPVVAALHTVSVDGAATVTVSSTATTWSSWSQPGTGLSVMAAARQWAWTGDPSGGDDGSFPFDGTPDPAYWVTTSTATAVSARGAVSESADPAGTVHATLASADGLLDIAHVANASFTAGQAAYTGFETYEDLTGWTLTGGADWDDTDAHTGSSSLALPGAGAAATRAALSPKADQTYVFTAWCKTGAGFTPGTSGWTFTVTADGTPASQFLPFPDTGGAWAPQSAAIAVPAGGDITLTIAAANTTTAAVHADDVTVVPLTAQFTARSYDAASRLPLARIDRAGHTWHMIRDTFLRVIGGTTSTGAPSSLQLKYLSRQGNPDGFDCADPNGSLAVRCFSGGSHQTFRDGTGWQADWTPSAATAFTAAGGVLAHQPSAQSDSLGHAAPPGPTYALYVELAPLGDGPLQLTDDFAITAGDDAAVTFDPATTQWRLTLDGTPAGSPVSVTGPPTWCLLVLIGGRLIFYADGRQLFAEQTQAGGAPAVVVGRNGLAIANLVLLDGPALRLKHSDATGAARQDHILTNEDYLVSQTIRDGRARKIARTEPAPGLFGGGASLPVLAYRGGLVDVPAFLAGLDGDATMTGDVADWYDGTHDTDDGGYPYTRTVLEPARHARPVELGFPGIDHAVIDRGSTTPAARATVQFGYDANEEALPYGLNPPDATFRLTTRTGQTKTAMTTLRDASGRPAARYTPAGADAALDTVAPQYANGTADTVTALPDSYTYSEPAQSLTHRENAVGQVVEDLSPDTGTTRYLFDRGGRVRFVQDAAAAAAGLFAYHTWDVLGRRLSSGTVTLGWDSGSLQQYADEPSWPEDQTETPYQVTRRWTYDGDGGDLAALDHVVGTVAVTGSGASSYEVAESFGWAPDGTLASRTVRMSQGGSTLGTFTTTYEFDNQGRATRVGYPCAAATGLTAVRYTFDGRDNIVGVADDGGTLLASYVYDPRGRPVTHTYPGGCAGAASYDPLGRLGSLAVTSGETALSLELTYDAAGNPQTLVESISGDGVKDTAAVRYSHDPLQRLLSADDADGTRTVGVGYTTTAGLTDQNGNIQTLARGGGDPARFGYAAGTNRLTSVTPTKGSPATYTYQANGLLSRRGGDDLTLTYLDATALPATITGGTGGTTLTFAYDVNGYRRVKQSAGDDTPALYVHAGTPGPLLTVDASGTPTAWVYGPTGLVAMTRGGLRHTIVTDHLRSPRLVLDGDSTLVAAYSFDVFGRQVLAHEPSPGFVPMLFTGQELDAETGLYAFPARLYDPSIARFLNPDPAGQYASPYVYAGNQPALLTDPTGAMTAMGEAGIEAALTLLILATAIATAGATAALVPAAFAAEGVFGGLAAAAATGAGIGAAGGGIMGAAGSGLEYAVTTPPGNWSGKAFGLEFGIGLAAGAAGGLVTGGISGGLSSMLEPAAAAGAAAAPGAESAEAAGAAEAAAPPLAQVTQEGGGAIDEVAPTADAEPPGAQQQAGAAQERAPAPARPASAATRALQYAKPGLVRGLIAVTSGGPGGAVQGAVKQVMCNVAEDRPLRQGVGMESLVYLGFGMGTSLLGVVAQSGAEWGDINAGTLKTAWTNDPWATVAIPALPLVLLGGGYLCYTNLRFGS</sequence>
<reference evidence="5 6" key="1">
    <citation type="submission" date="2024-09" db="EMBL/GenBank/DDBJ databases">
        <authorList>
            <person name="Sun Q."/>
            <person name="Mori K."/>
        </authorList>
    </citation>
    <scope>NUCLEOTIDE SEQUENCE [LARGE SCALE GENOMIC DNA]</scope>
    <source>
        <strain evidence="5 6">CCM 3426</strain>
    </source>
</reference>
<feature type="transmembrane region" description="Helical" evidence="3">
    <location>
        <begin position="2858"/>
        <end position="2878"/>
    </location>
</feature>
<feature type="transmembrane region" description="Helical" evidence="3">
    <location>
        <begin position="2586"/>
        <end position="2607"/>
    </location>
</feature>
<dbReference type="NCBIfam" id="TIGR03696">
    <property type="entry name" value="Rhs_assc_core"/>
    <property type="match status" value="1"/>
</dbReference>
<feature type="region of interest" description="Disordered" evidence="2">
    <location>
        <begin position="2733"/>
        <end position="2764"/>
    </location>
</feature>
<dbReference type="InterPro" id="IPR056823">
    <property type="entry name" value="TEN-like_YD-shell"/>
</dbReference>
<organism evidence="5 6">
    <name type="scientific">Nonomuraea spiralis</name>
    <dbReference type="NCBI Taxonomy" id="46182"/>
    <lineage>
        <taxon>Bacteria</taxon>
        <taxon>Bacillati</taxon>
        <taxon>Actinomycetota</taxon>
        <taxon>Actinomycetes</taxon>
        <taxon>Streptosporangiales</taxon>
        <taxon>Streptosporangiaceae</taxon>
        <taxon>Nonomuraea</taxon>
    </lineage>
</organism>
<accession>A0ABV5IFX8</accession>
<keyword evidence="3" id="KW-0812">Transmembrane</keyword>
<keyword evidence="6" id="KW-1185">Reference proteome</keyword>
<dbReference type="Gene3D" id="2.180.10.10">
    <property type="entry name" value="RHS repeat-associated core"/>
    <property type="match status" value="1"/>
</dbReference>
<dbReference type="InterPro" id="IPR050708">
    <property type="entry name" value="T6SS_VgrG/RHS"/>
</dbReference>
<evidence type="ECO:0000256" key="1">
    <source>
        <dbReference type="ARBA" id="ARBA00022737"/>
    </source>
</evidence>
<feature type="compositionally biased region" description="Low complexity" evidence="2">
    <location>
        <begin position="2738"/>
        <end position="2764"/>
    </location>
</feature>
<keyword evidence="1" id="KW-0677">Repeat</keyword>
<dbReference type="RefSeq" id="WP_189653487.1">
    <property type="nucleotide sequence ID" value="NZ_BMRC01000042.1"/>
</dbReference>
<gene>
    <name evidence="5" type="ORF">ACFFV7_19720</name>
</gene>
<evidence type="ECO:0000256" key="2">
    <source>
        <dbReference type="SAM" id="MobiDB-lite"/>
    </source>
</evidence>
<feature type="transmembrane region" description="Helical" evidence="3">
    <location>
        <begin position="2619"/>
        <end position="2641"/>
    </location>
</feature>
<dbReference type="InterPro" id="IPR022385">
    <property type="entry name" value="Rhs_assc_core"/>
</dbReference>
<dbReference type="Proteomes" id="UP001589647">
    <property type="component" value="Unassembled WGS sequence"/>
</dbReference>
<dbReference type="PANTHER" id="PTHR32305:SF15">
    <property type="entry name" value="PROTEIN RHSA-RELATED"/>
    <property type="match status" value="1"/>
</dbReference>
<feature type="transmembrane region" description="Helical" evidence="3">
    <location>
        <begin position="2818"/>
        <end position="2838"/>
    </location>
</feature>
<dbReference type="EMBL" id="JBHMEI010000014">
    <property type="protein sequence ID" value="MFB9203428.1"/>
    <property type="molecule type" value="Genomic_DNA"/>
</dbReference>
<evidence type="ECO:0000313" key="6">
    <source>
        <dbReference type="Proteomes" id="UP001589647"/>
    </source>
</evidence>
<proteinExistence type="predicted"/>